<gene>
    <name evidence="1" type="ORF">PCAL00307_LOCUS19763</name>
    <name evidence="2" type="ORF">PECAL_3P05830</name>
</gene>
<organism evidence="1">
    <name type="scientific">Pelagomonas calceolata</name>
    <dbReference type="NCBI Taxonomy" id="35677"/>
    <lineage>
        <taxon>Eukaryota</taxon>
        <taxon>Sar</taxon>
        <taxon>Stramenopiles</taxon>
        <taxon>Ochrophyta</taxon>
        <taxon>Pelagophyceae</taxon>
        <taxon>Pelagomonadales</taxon>
        <taxon>Pelagomonadaceae</taxon>
        <taxon>Pelagomonas</taxon>
    </lineage>
</organism>
<dbReference type="EMBL" id="HBIW01022912">
    <property type="protein sequence ID" value="CAE0704315.1"/>
    <property type="molecule type" value="Transcribed_RNA"/>
</dbReference>
<reference evidence="2" key="2">
    <citation type="submission" date="2021-11" db="EMBL/GenBank/DDBJ databases">
        <authorList>
            <consortium name="Genoscope - CEA"/>
            <person name="William W."/>
        </authorList>
    </citation>
    <scope>NUCLEOTIDE SEQUENCE</scope>
</reference>
<keyword evidence="3" id="KW-1185">Reference proteome</keyword>
<dbReference type="EMBL" id="CAKKNE010000003">
    <property type="protein sequence ID" value="CAH0370684.1"/>
    <property type="molecule type" value="Genomic_DNA"/>
</dbReference>
<evidence type="ECO:0000313" key="1">
    <source>
        <dbReference type="EMBL" id="CAE0704315.1"/>
    </source>
</evidence>
<proteinExistence type="predicted"/>
<dbReference type="Proteomes" id="UP000789595">
    <property type="component" value="Unassembled WGS sequence"/>
</dbReference>
<evidence type="ECO:0000313" key="3">
    <source>
        <dbReference type="Proteomes" id="UP000789595"/>
    </source>
</evidence>
<protein>
    <recommendedName>
        <fullName evidence="4">F-box domain-containing protein</fullName>
    </recommendedName>
</protein>
<sequence length="358" mass="39966">MAPQMPERELACLLQALEDLRGAAPVLGEAEDYQFARAGLDTTLSPLALRMLEAFEDYTLPPPVVAAASRASCDIERFPEDVLGALLAFVDLPMRFTCVVASRTLRDACMRLSPRLEHDLLLKRFPLLTGLPVTGTSLAGVPAPGELFRMYQDKFNGERFESQQPWPSISLVEYTLAGVPAYYTLALELRLREAEGPWESAYVGSRVISPQGADGALGVGASFSIPEGLYERALDHPHVRFSANVMVSRRNQTGRVRFARIYSGVIDHISGHGIDFEIDNMPYAPVSENKALHFIRYRADHTHNWMDPTLRVRWEPIHGAAGASELLVSFKWITADFDENMSERDVANCLEHYVDWSE</sequence>
<evidence type="ECO:0000313" key="2">
    <source>
        <dbReference type="EMBL" id="CAH0370684.1"/>
    </source>
</evidence>
<reference evidence="1" key="1">
    <citation type="submission" date="2021-01" db="EMBL/GenBank/DDBJ databases">
        <authorList>
            <person name="Corre E."/>
            <person name="Pelletier E."/>
            <person name="Niang G."/>
            <person name="Scheremetjew M."/>
            <person name="Finn R."/>
            <person name="Kale V."/>
            <person name="Holt S."/>
            <person name="Cochrane G."/>
            <person name="Meng A."/>
            <person name="Brown T."/>
            <person name="Cohen L."/>
        </authorList>
    </citation>
    <scope>NUCLEOTIDE SEQUENCE</scope>
    <source>
        <strain evidence="1">CCMP1756</strain>
    </source>
</reference>
<evidence type="ECO:0008006" key="4">
    <source>
        <dbReference type="Google" id="ProtNLM"/>
    </source>
</evidence>
<dbReference type="AlphaFoldDB" id="A0A7S4A5E9"/>
<accession>A0A7S4A5E9</accession>
<name>A0A7S4A5E9_9STRA</name>